<feature type="region of interest" description="Disordered" evidence="1">
    <location>
        <begin position="579"/>
        <end position="684"/>
    </location>
</feature>
<protein>
    <recommendedName>
        <fullName evidence="3">DUF3456 domain-containing protein</fullName>
    </recommendedName>
</protein>
<feature type="compositionally biased region" description="Gly residues" evidence="1">
    <location>
        <begin position="837"/>
        <end position="846"/>
    </location>
</feature>
<feature type="compositionally biased region" description="Low complexity" evidence="1">
    <location>
        <begin position="357"/>
        <end position="368"/>
    </location>
</feature>
<feature type="region of interest" description="Disordered" evidence="1">
    <location>
        <begin position="832"/>
        <end position="852"/>
    </location>
</feature>
<dbReference type="PANTHER" id="PTHR15881">
    <property type="entry name" value="MARGINAL ZONE B- AND B1-CELL-SPECIFIC PROTEIN"/>
    <property type="match status" value="1"/>
</dbReference>
<feature type="compositionally biased region" description="Basic and acidic residues" evidence="1">
    <location>
        <begin position="624"/>
        <end position="657"/>
    </location>
</feature>
<feature type="region of interest" description="Disordered" evidence="1">
    <location>
        <begin position="346"/>
        <end position="373"/>
    </location>
</feature>
<proteinExistence type="predicted"/>
<reference evidence="2" key="1">
    <citation type="journal article" date="2008" name="Nature">
        <title>The amphioxus genome and the evolution of the chordate karyotype.</title>
        <authorList>
            <consortium name="US DOE Joint Genome Institute (JGI-PGF)"/>
            <person name="Putnam N.H."/>
            <person name="Butts T."/>
            <person name="Ferrier D.E.K."/>
            <person name="Furlong R.F."/>
            <person name="Hellsten U."/>
            <person name="Kawashima T."/>
            <person name="Robinson-Rechavi M."/>
            <person name="Shoguchi E."/>
            <person name="Terry A."/>
            <person name="Yu J.-K."/>
            <person name="Benito-Gutierrez E.L."/>
            <person name="Dubchak I."/>
            <person name="Garcia-Fernandez J."/>
            <person name="Gibson-Brown J.J."/>
            <person name="Grigoriev I.V."/>
            <person name="Horton A.C."/>
            <person name="de Jong P.J."/>
            <person name="Jurka J."/>
            <person name="Kapitonov V.V."/>
            <person name="Kohara Y."/>
            <person name="Kuroki Y."/>
            <person name="Lindquist E."/>
            <person name="Lucas S."/>
            <person name="Osoegawa K."/>
            <person name="Pennacchio L.A."/>
            <person name="Salamov A.A."/>
            <person name="Satou Y."/>
            <person name="Sauka-Spengler T."/>
            <person name="Schmutz J."/>
            <person name="Shin-I T."/>
            <person name="Toyoda A."/>
            <person name="Bronner-Fraser M."/>
            <person name="Fujiyama A."/>
            <person name="Holland L.Z."/>
            <person name="Holland P.W.H."/>
            <person name="Satoh N."/>
            <person name="Rokhsar D.S."/>
        </authorList>
    </citation>
    <scope>NUCLEOTIDE SEQUENCE [LARGE SCALE GENOMIC DNA]</scope>
    <source>
        <strain evidence="2">S238N-H82</strain>
        <tissue evidence="2">Testes</tissue>
    </source>
</reference>
<feature type="region of interest" description="Disordered" evidence="1">
    <location>
        <begin position="701"/>
        <end position="757"/>
    </location>
</feature>
<accession>C3XYL0</accession>
<sequence length="897" mass="100967">MEARVGEGALGQTSGVISYNGPDVNSEESESMHMPDYLRCDACRVIAYKFTQKLDKMTTRPRGRGEKELLLLSEIIEGLENICDEDWKELHEMCHMYIGDIGEEQLYGIFKRERNLEKFMCHRKNGHCHPKNLKVKKVRSVVVLLKHSSTFKENVIDMEAHESEDDTEDFLSQFQSFIENVIDMEAHETEDDAEDFLSQFQLPPSSIKLDWATLLPPGGWKCPSDQHGDSNDIEDEWDWSDLKLSCGRGRDRYDLHSSSMASSDEVLLRELGYSDSEDDDPEWTNRYLAPPSEPAYTAAAQPVELNRLYLSAPPSERLRKLVNNQMARFKHSGSSEYGSVLDNITPSSKELSREKISSPSLLRGRPSSEPIRKTCSHPPANFVISPSCPYFGLVPSHVEMELERRQARRAQREPRIDQDFMDELHDMWEERRKTRLMVEEFIHDVINSATQRLEAELQGVIQPQKVSGEALTTSTRVADKNNTRQAGSDSSENINVVGISQAQTSTVVSSKVAAMRQLLEQQIDKNPLLSGPSTTRRVVAISFSDIVNKDDANTAVKQASEKKGSKTVSPRIMKVMDQLSAETSKKTEVPPSGDTDTMKGAFRNLRKNVFERPTPEVKVQQTESDDRRTEKIPEDLSVADIRKQLEAKMAEEGDKALSCKKAPVSPRHHEEKKYAGDSTEPFPERKTYLNKKHEHDILEAKDANSSQSSSKTYHEGFQSTPLSKSSRSLPDTRSLTEKALSSPHPAISVPNTCGDDGSVRKTILKLEQDAGKKTDKKEDVVIPRRQASETSEMLLKLQTIDKSKKDVLRKRRLNVQAPEGLVRGTVDSLEKLHHQGDQGGGRGGGSAAQRSLDRAGNTMQMLSYSRNMVRLNVFQWLLETIYGLGMKIVAFVHNVLP</sequence>
<name>C3XYL0_BRAFL</name>
<dbReference type="AlphaFoldDB" id="C3XYL0"/>
<dbReference type="STRING" id="7739.C3XYL0"/>
<evidence type="ECO:0008006" key="3">
    <source>
        <dbReference type="Google" id="ProtNLM"/>
    </source>
</evidence>
<feature type="compositionally biased region" description="Polar residues" evidence="1">
    <location>
        <begin position="703"/>
        <end position="733"/>
    </location>
</feature>
<gene>
    <name evidence="2" type="ORF">BRAFLDRAFT_91470</name>
</gene>
<dbReference type="InParanoid" id="C3XYL0"/>
<dbReference type="EMBL" id="GG666473">
    <property type="protein sequence ID" value="EEN66895.1"/>
    <property type="molecule type" value="Genomic_DNA"/>
</dbReference>
<evidence type="ECO:0000313" key="2">
    <source>
        <dbReference type="EMBL" id="EEN66895.1"/>
    </source>
</evidence>
<evidence type="ECO:0000256" key="1">
    <source>
        <dbReference type="SAM" id="MobiDB-lite"/>
    </source>
</evidence>
<dbReference type="PANTHER" id="PTHR15881:SF2">
    <property type="entry name" value="MARGINAL ZONE B- AND B1-CELL-SPECIFIC PROTEIN"/>
    <property type="match status" value="1"/>
</dbReference>
<organism>
    <name type="scientific">Branchiostoma floridae</name>
    <name type="common">Florida lancelet</name>
    <name type="synonym">Amphioxus</name>
    <dbReference type="NCBI Taxonomy" id="7739"/>
    <lineage>
        <taxon>Eukaryota</taxon>
        <taxon>Metazoa</taxon>
        <taxon>Chordata</taxon>
        <taxon>Cephalochordata</taxon>
        <taxon>Leptocardii</taxon>
        <taxon>Amphioxiformes</taxon>
        <taxon>Branchiostomatidae</taxon>
        <taxon>Branchiostoma</taxon>
    </lineage>
</organism>
<dbReference type="InterPro" id="IPR052682">
    <property type="entry name" value="MZB1"/>
</dbReference>